<name>A0A2N5V7D9_9BASI</name>
<feature type="transmembrane region" description="Helical" evidence="2">
    <location>
        <begin position="154"/>
        <end position="177"/>
    </location>
</feature>
<keyword evidence="2" id="KW-0472">Membrane</keyword>
<dbReference type="AlphaFoldDB" id="A0A2N5V7D9"/>
<feature type="chain" id="PRO_5014775652" evidence="3">
    <location>
        <begin position="27"/>
        <end position="182"/>
    </location>
</feature>
<evidence type="ECO:0000313" key="4">
    <source>
        <dbReference type="EMBL" id="PLW45902.1"/>
    </source>
</evidence>
<feature type="region of interest" description="Disordered" evidence="1">
    <location>
        <begin position="57"/>
        <end position="97"/>
    </location>
</feature>
<keyword evidence="2" id="KW-1133">Transmembrane helix</keyword>
<comment type="caution">
    <text evidence="4">The sequence shown here is derived from an EMBL/GenBank/DDBJ whole genome shotgun (WGS) entry which is preliminary data.</text>
</comment>
<sequence>MLPIVVYRLLLLIIALAGRCAGGVKGSMAGQWSGRAAKTDEASSSLYVITIEKCSKPSHAGNSAPSAPWMSPEFSVPDKHSRGPAPPAKNNWSSSRNSKGCLPLGGCDYTPHRPARLPPVEVTTTRTTQFTVMGGENRDMEVINMYREMDRNRVKGSVCMALVALLLITGFILAQLLKQHRL</sequence>
<proteinExistence type="predicted"/>
<evidence type="ECO:0000256" key="2">
    <source>
        <dbReference type="SAM" id="Phobius"/>
    </source>
</evidence>
<dbReference type="EMBL" id="PGCI01000044">
    <property type="protein sequence ID" value="PLW45902.1"/>
    <property type="molecule type" value="Genomic_DNA"/>
</dbReference>
<organism evidence="4 5">
    <name type="scientific">Puccinia coronata f. sp. avenae</name>
    <dbReference type="NCBI Taxonomy" id="200324"/>
    <lineage>
        <taxon>Eukaryota</taxon>
        <taxon>Fungi</taxon>
        <taxon>Dikarya</taxon>
        <taxon>Basidiomycota</taxon>
        <taxon>Pucciniomycotina</taxon>
        <taxon>Pucciniomycetes</taxon>
        <taxon>Pucciniales</taxon>
        <taxon>Pucciniaceae</taxon>
        <taxon>Puccinia</taxon>
    </lineage>
</organism>
<protein>
    <submittedName>
        <fullName evidence="4">Uncharacterized protein</fullName>
    </submittedName>
</protein>
<reference evidence="4 5" key="1">
    <citation type="submission" date="2017-11" db="EMBL/GenBank/DDBJ databases">
        <title>De novo assembly and phasing of dikaryotic genomes from two isolates of Puccinia coronata f. sp. avenae, the causal agent of oat crown rust.</title>
        <authorList>
            <person name="Miller M.E."/>
            <person name="Zhang Y."/>
            <person name="Omidvar V."/>
            <person name="Sperschneider J."/>
            <person name="Schwessinger B."/>
            <person name="Raley C."/>
            <person name="Palmer J.M."/>
            <person name="Garnica D."/>
            <person name="Upadhyaya N."/>
            <person name="Rathjen J."/>
            <person name="Taylor J.M."/>
            <person name="Park R.F."/>
            <person name="Dodds P.N."/>
            <person name="Hirsch C.D."/>
            <person name="Kianian S.F."/>
            <person name="Figueroa M."/>
        </authorList>
    </citation>
    <scope>NUCLEOTIDE SEQUENCE [LARGE SCALE GENOMIC DNA]</scope>
    <source>
        <strain evidence="4">12SD80</strain>
    </source>
</reference>
<evidence type="ECO:0000313" key="5">
    <source>
        <dbReference type="Proteomes" id="UP000235392"/>
    </source>
</evidence>
<evidence type="ECO:0000256" key="3">
    <source>
        <dbReference type="SAM" id="SignalP"/>
    </source>
</evidence>
<accession>A0A2N5V7D9</accession>
<feature type="signal peptide" evidence="3">
    <location>
        <begin position="1"/>
        <end position="26"/>
    </location>
</feature>
<evidence type="ECO:0000256" key="1">
    <source>
        <dbReference type="SAM" id="MobiDB-lite"/>
    </source>
</evidence>
<gene>
    <name evidence="4" type="ORF">PCASD_08652</name>
</gene>
<keyword evidence="3" id="KW-0732">Signal</keyword>
<keyword evidence="2" id="KW-0812">Transmembrane</keyword>
<dbReference type="Proteomes" id="UP000235392">
    <property type="component" value="Unassembled WGS sequence"/>
</dbReference>